<name>A0A5M6DDI5_9BACT</name>
<dbReference type="AlphaFoldDB" id="A0A5M6DDI5"/>
<keyword evidence="2" id="KW-1185">Reference proteome</keyword>
<comment type="caution">
    <text evidence="1">The sequence shown here is derived from an EMBL/GenBank/DDBJ whole genome shotgun (WGS) entry which is preliminary data.</text>
</comment>
<sequence>MGIIYSRYELLYQALEFRHKTPALLCEQFDMPLTEIHENLEQGNICFIKQLAHALNIPEAFFWGGLRLEGGQLRLNEPV</sequence>
<gene>
    <name evidence="1" type="ORF">F0145_14635</name>
</gene>
<protein>
    <recommendedName>
        <fullName evidence="3">XRE family transcriptional regulator</fullName>
    </recommendedName>
</protein>
<accession>A0A5M6DDI5</accession>
<dbReference type="RefSeq" id="WP_150089191.1">
    <property type="nucleotide sequence ID" value="NZ_VWSF01000011.1"/>
</dbReference>
<organism evidence="1 2">
    <name type="scientific">Adhaeribacter rhizoryzae</name>
    <dbReference type="NCBI Taxonomy" id="2607907"/>
    <lineage>
        <taxon>Bacteria</taxon>
        <taxon>Pseudomonadati</taxon>
        <taxon>Bacteroidota</taxon>
        <taxon>Cytophagia</taxon>
        <taxon>Cytophagales</taxon>
        <taxon>Hymenobacteraceae</taxon>
        <taxon>Adhaeribacter</taxon>
    </lineage>
</organism>
<evidence type="ECO:0000313" key="1">
    <source>
        <dbReference type="EMBL" id="KAA5544149.1"/>
    </source>
</evidence>
<dbReference type="Proteomes" id="UP000323426">
    <property type="component" value="Unassembled WGS sequence"/>
</dbReference>
<evidence type="ECO:0000313" key="2">
    <source>
        <dbReference type="Proteomes" id="UP000323426"/>
    </source>
</evidence>
<evidence type="ECO:0008006" key="3">
    <source>
        <dbReference type="Google" id="ProtNLM"/>
    </source>
</evidence>
<proteinExistence type="predicted"/>
<reference evidence="1 2" key="1">
    <citation type="submission" date="2019-09" db="EMBL/GenBank/DDBJ databases">
        <title>Genome sequence and assembly of Adhaeribacter sp.</title>
        <authorList>
            <person name="Chhetri G."/>
        </authorList>
    </citation>
    <scope>NUCLEOTIDE SEQUENCE [LARGE SCALE GENOMIC DNA]</scope>
    <source>
        <strain evidence="1 2">DK36</strain>
    </source>
</reference>
<dbReference type="EMBL" id="VWSF01000011">
    <property type="protein sequence ID" value="KAA5544149.1"/>
    <property type="molecule type" value="Genomic_DNA"/>
</dbReference>